<name>A0ABW2AEQ1_9MICO</name>
<evidence type="ECO:0000256" key="3">
    <source>
        <dbReference type="ARBA" id="ARBA00022989"/>
    </source>
</evidence>
<evidence type="ECO:0000256" key="6">
    <source>
        <dbReference type="ARBA" id="ARBA00023136"/>
    </source>
</evidence>
<evidence type="ECO:0000256" key="1">
    <source>
        <dbReference type="ARBA" id="ARBA00004127"/>
    </source>
</evidence>
<dbReference type="GO" id="GO:0016491">
    <property type="term" value="F:oxidoreductase activity"/>
    <property type="evidence" value="ECO:0007669"/>
    <property type="project" value="UniProtKB-KW"/>
</dbReference>
<dbReference type="EC" id="1.-.-.-" evidence="10"/>
<feature type="compositionally biased region" description="Basic and acidic residues" evidence="7">
    <location>
        <begin position="335"/>
        <end position="344"/>
    </location>
</feature>
<feature type="transmembrane region" description="Helical" evidence="8">
    <location>
        <begin position="205"/>
        <end position="223"/>
    </location>
</feature>
<protein>
    <submittedName>
        <fullName evidence="10">Sterol desaturase family protein</fullName>
        <ecNumber evidence="10">1.-.-.-</ecNumber>
    </submittedName>
</protein>
<accession>A0ABW2AEQ1</accession>
<evidence type="ECO:0000313" key="10">
    <source>
        <dbReference type="EMBL" id="MFC6705373.1"/>
    </source>
</evidence>
<comment type="subcellular location">
    <subcellularLocation>
        <location evidence="1">Endomembrane system</location>
        <topology evidence="1">Multi-pass membrane protein</topology>
    </subcellularLocation>
</comment>
<gene>
    <name evidence="10" type="ORF">ACFQDH_08870</name>
</gene>
<dbReference type="PANTHER" id="PTHR21624">
    <property type="entry name" value="STEROL DESATURASE-RELATED PROTEIN"/>
    <property type="match status" value="1"/>
</dbReference>
<sequence>MVQRTYEAATPATTTATKRGISIRAAGGKVWQRASSRIYLPALLIPALALLLIGVGWATNWGGVDFGDSLTSLRAVTIGPLAFALIALFLAAERLRPAQRRALVARGDRHDVLYTVLNIVVVLPLVTALTLSLDVVVRRVAPWVILPRIGTVPRWGAILAIVVAMDACNWLVHLANHRIRLLWRFHELHHSQEDMNVLTVFRTHPLIHVSYVLAVIPALVLIANGELPTLLLVFYGGAVAFAHSNTNLGFGPLERVFVSPNYHRIHHRLVGPQDLNLGFTLTIWDQLSHRALFPTPETISADTGLQRRPLRIEQQGARPHHLTVFAAQLLGPFRPLDEPDRLPSIREPAPAPEADRDAERQTGRHTSNPTTSEAASDTRAAGR</sequence>
<evidence type="ECO:0000256" key="8">
    <source>
        <dbReference type="SAM" id="Phobius"/>
    </source>
</evidence>
<dbReference type="InterPro" id="IPR051689">
    <property type="entry name" value="Sterol_desaturase/TMEM195"/>
</dbReference>
<evidence type="ECO:0000259" key="9">
    <source>
        <dbReference type="Pfam" id="PF04116"/>
    </source>
</evidence>
<feature type="transmembrane region" description="Helical" evidence="8">
    <location>
        <begin position="153"/>
        <end position="172"/>
    </location>
</feature>
<dbReference type="InterPro" id="IPR006694">
    <property type="entry name" value="Fatty_acid_hydroxylase"/>
</dbReference>
<keyword evidence="5" id="KW-0443">Lipid metabolism</keyword>
<keyword evidence="11" id="KW-1185">Reference proteome</keyword>
<evidence type="ECO:0000256" key="5">
    <source>
        <dbReference type="ARBA" id="ARBA00023098"/>
    </source>
</evidence>
<dbReference type="RefSeq" id="WP_382400450.1">
    <property type="nucleotide sequence ID" value="NZ_JBHSWH010000001.1"/>
</dbReference>
<feature type="region of interest" description="Disordered" evidence="7">
    <location>
        <begin position="335"/>
        <end position="383"/>
    </location>
</feature>
<feature type="transmembrane region" description="Helical" evidence="8">
    <location>
        <begin position="71"/>
        <end position="91"/>
    </location>
</feature>
<keyword evidence="6 8" id="KW-0472">Membrane</keyword>
<reference evidence="11" key="1">
    <citation type="journal article" date="2019" name="Int. J. Syst. Evol. Microbiol.">
        <title>The Global Catalogue of Microorganisms (GCM) 10K type strain sequencing project: providing services to taxonomists for standard genome sequencing and annotation.</title>
        <authorList>
            <consortium name="The Broad Institute Genomics Platform"/>
            <consortium name="The Broad Institute Genome Sequencing Center for Infectious Disease"/>
            <person name="Wu L."/>
            <person name="Ma J."/>
        </authorList>
    </citation>
    <scope>NUCLEOTIDE SEQUENCE [LARGE SCALE GENOMIC DNA]</scope>
    <source>
        <strain evidence="11">CCUG 58127</strain>
    </source>
</reference>
<keyword evidence="2 8" id="KW-0812">Transmembrane</keyword>
<feature type="transmembrane region" description="Helical" evidence="8">
    <location>
        <begin position="38"/>
        <end position="59"/>
    </location>
</feature>
<evidence type="ECO:0000256" key="4">
    <source>
        <dbReference type="ARBA" id="ARBA00023002"/>
    </source>
</evidence>
<keyword evidence="4 10" id="KW-0560">Oxidoreductase</keyword>
<proteinExistence type="predicted"/>
<comment type="caution">
    <text evidence="10">The sequence shown here is derived from an EMBL/GenBank/DDBJ whole genome shotgun (WGS) entry which is preliminary data.</text>
</comment>
<feature type="compositionally biased region" description="Basic and acidic residues" evidence="7">
    <location>
        <begin position="353"/>
        <end position="362"/>
    </location>
</feature>
<evidence type="ECO:0000256" key="7">
    <source>
        <dbReference type="SAM" id="MobiDB-lite"/>
    </source>
</evidence>
<evidence type="ECO:0000256" key="2">
    <source>
        <dbReference type="ARBA" id="ARBA00022692"/>
    </source>
</evidence>
<evidence type="ECO:0000313" key="11">
    <source>
        <dbReference type="Proteomes" id="UP001596298"/>
    </source>
</evidence>
<feature type="compositionally biased region" description="Polar residues" evidence="7">
    <location>
        <begin position="364"/>
        <end position="375"/>
    </location>
</feature>
<dbReference type="PANTHER" id="PTHR21624:SF1">
    <property type="entry name" value="ALKYLGLYCEROL MONOOXYGENASE"/>
    <property type="match status" value="1"/>
</dbReference>
<feature type="domain" description="Fatty acid hydroxylase" evidence="9">
    <location>
        <begin position="159"/>
        <end position="287"/>
    </location>
</feature>
<organism evidence="10 11">
    <name type="scientific">Flexivirga alba</name>
    <dbReference type="NCBI Taxonomy" id="702742"/>
    <lineage>
        <taxon>Bacteria</taxon>
        <taxon>Bacillati</taxon>
        <taxon>Actinomycetota</taxon>
        <taxon>Actinomycetes</taxon>
        <taxon>Micrococcales</taxon>
        <taxon>Dermacoccaceae</taxon>
        <taxon>Flexivirga</taxon>
    </lineage>
</organism>
<feature type="transmembrane region" description="Helical" evidence="8">
    <location>
        <begin position="112"/>
        <end position="133"/>
    </location>
</feature>
<dbReference type="Proteomes" id="UP001596298">
    <property type="component" value="Unassembled WGS sequence"/>
</dbReference>
<dbReference type="EMBL" id="JBHSWH010000001">
    <property type="protein sequence ID" value="MFC6705373.1"/>
    <property type="molecule type" value="Genomic_DNA"/>
</dbReference>
<dbReference type="Pfam" id="PF04116">
    <property type="entry name" value="FA_hydroxylase"/>
    <property type="match status" value="1"/>
</dbReference>
<keyword evidence="3 8" id="KW-1133">Transmembrane helix</keyword>